<dbReference type="FunFam" id="3.30.200.20:FF:000003">
    <property type="entry name" value="Non-specific serine/threonine protein kinase"/>
    <property type="match status" value="1"/>
</dbReference>
<evidence type="ECO:0000313" key="13">
    <source>
        <dbReference type="RefSeq" id="XP_027198854.1"/>
    </source>
</evidence>
<dbReference type="PROSITE" id="PS00107">
    <property type="entry name" value="PROTEIN_KINASE_ATP"/>
    <property type="match status" value="1"/>
</dbReference>
<protein>
    <recommendedName>
        <fullName evidence="1">non-specific serine/threonine protein kinase</fullName>
        <ecNumber evidence="1">2.7.11.1</ecNumber>
    </recommendedName>
</protein>
<feature type="region of interest" description="Disordered" evidence="10">
    <location>
        <begin position="383"/>
        <end position="418"/>
    </location>
</feature>
<feature type="binding site" evidence="9">
    <location>
        <position position="40"/>
    </location>
    <ligand>
        <name>ATP</name>
        <dbReference type="ChEBI" id="CHEBI:30616"/>
    </ligand>
</feature>
<evidence type="ECO:0000256" key="5">
    <source>
        <dbReference type="ARBA" id="ARBA00022777"/>
    </source>
</evidence>
<dbReference type="FunCoup" id="A0A6P6Y3A1">
    <property type="interactions" value="90"/>
</dbReference>
<evidence type="ECO:0000256" key="2">
    <source>
        <dbReference type="ARBA" id="ARBA00022527"/>
    </source>
</evidence>
<reference evidence="13" key="1">
    <citation type="submission" date="2025-08" db="UniProtKB">
        <authorList>
            <consortium name="RefSeq"/>
        </authorList>
    </citation>
    <scope>IDENTIFICATION</scope>
    <source>
        <strain evidence="13">Airmid</strain>
    </source>
</reference>
<evidence type="ECO:0000256" key="10">
    <source>
        <dbReference type="SAM" id="MobiDB-lite"/>
    </source>
</evidence>
<dbReference type="Proteomes" id="UP000515146">
    <property type="component" value="Unplaced"/>
</dbReference>
<evidence type="ECO:0000256" key="7">
    <source>
        <dbReference type="ARBA" id="ARBA00047899"/>
    </source>
</evidence>
<name>A0A6P6Y3A1_DERPT</name>
<organism evidence="12 13">
    <name type="scientific">Dermatophagoides pteronyssinus</name>
    <name type="common">European house dust mite</name>
    <dbReference type="NCBI Taxonomy" id="6956"/>
    <lineage>
        <taxon>Eukaryota</taxon>
        <taxon>Metazoa</taxon>
        <taxon>Ecdysozoa</taxon>
        <taxon>Arthropoda</taxon>
        <taxon>Chelicerata</taxon>
        <taxon>Arachnida</taxon>
        <taxon>Acari</taxon>
        <taxon>Acariformes</taxon>
        <taxon>Sarcoptiformes</taxon>
        <taxon>Astigmata</taxon>
        <taxon>Psoroptidia</taxon>
        <taxon>Analgoidea</taxon>
        <taxon>Pyroglyphidae</taxon>
        <taxon>Dermatophagoidinae</taxon>
        <taxon>Dermatophagoides</taxon>
    </lineage>
</organism>
<dbReference type="InterPro" id="IPR011009">
    <property type="entry name" value="Kinase-like_dom_sf"/>
</dbReference>
<feature type="compositionally biased region" description="Polar residues" evidence="10">
    <location>
        <begin position="397"/>
        <end position="407"/>
    </location>
</feature>
<accession>A0A6P6Y3A1</accession>
<feature type="region of interest" description="Disordered" evidence="10">
    <location>
        <begin position="485"/>
        <end position="505"/>
    </location>
</feature>
<evidence type="ECO:0000256" key="1">
    <source>
        <dbReference type="ARBA" id="ARBA00012513"/>
    </source>
</evidence>
<dbReference type="InParanoid" id="A0A6P6Y3A1"/>
<dbReference type="Gene3D" id="1.10.510.10">
    <property type="entry name" value="Transferase(Phosphotransferase) domain 1"/>
    <property type="match status" value="1"/>
</dbReference>
<proteinExistence type="predicted"/>
<dbReference type="GO" id="GO:0004674">
    <property type="term" value="F:protein serine/threonine kinase activity"/>
    <property type="evidence" value="ECO:0007669"/>
    <property type="project" value="UniProtKB-KW"/>
</dbReference>
<evidence type="ECO:0000256" key="3">
    <source>
        <dbReference type="ARBA" id="ARBA00022679"/>
    </source>
</evidence>
<dbReference type="InterPro" id="IPR017441">
    <property type="entry name" value="Protein_kinase_ATP_BS"/>
</dbReference>
<dbReference type="RefSeq" id="XP_027198854.1">
    <property type="nucleotide sequence ID" value="XM_027343053.1"/>
</dbReference>
<dbReference type="OrthoDB" id="6510310at2759"/>
<dbReference type="SUPFAM" id="SSF56112">
    <property type="entry name" value="Protein kinase-like (PK-like)"/>
    <property type="match status" value="1"/>
</dbReference>
<dbReference type="Pfam" id="PF00069">
    <property type="entry name" value="Pkinase"/>
    <property type="match status" value="1"/>
</dbReference>
<feature type="compositionally biased region" description="Low complexity" evidence="10">
    <location>
        <begin position="493"/>
        <end position="505"/>
    </location>
</feature>
<keyword evidence="6 9" id="KW-0067">ATP-binding</keyword>
<dbReference type="FunFam" id="1.10.510.10:FF:000571">
    <property type="entry name" value="Maternal embryonic leucine zipper kinase"/>
    <property type="match status" value="1"/>
</dbReference>
<keyword evidence="4 9" id="KW-0547">Nucleotide-binding</keyword>
<keyword evidence="3" id="KW-0808">Transferase</keyword>
<comment type="catalytic activity">
    <reaction evidence="7">
        <text>L-threonyl-[protein] + ATP = O-phospho-L-threonyl-[protein] + ADP + H(+)</text>
        <dbReference type="Rhea" id="RHEA:46608"/>
        <dbReference type="Rhea" id="RHEA-COMP:11060"/>
        <dbReference type="Rhea" id="RHEA-COMP:11605"/>
        <dbReference type="ChEBI" id="CHEBI:15378"/>
        <dbReference type="ChEBI" id="CHEBI:30013"/>
        <dbReference type="ChEBI" id="CHEBI:30616"/>
        <dbReference type="ChEBI" id="CHEBI:61977"/>
        <dbReference type="ChEBI" id="CHEBI:456216"/>
        <dbReference type="EC" id="2.7.11.1"/>
    </reaction>
</comment>
<feature type="domain" description="Protein kinase" evidence="11">
    <location>
        <begin position="11"/>
        <end position="266"/>
    </location>
</feature>
<dbReference type="AlphaFoldDB" id="A0A6P6Y3A1"/>
<dbReference type="InterPro" id="IPR008271">
    <property type="entry name" value="Ser/Thr_kinase_AS"/>
</dbReference>
<dbReference type="CDD" id="cd14003">
    <property type="entry name" value="STKc_AMPK-like"/>
    <property type="match status" value="1"/>
</dbReference>
<dbReference type="GO" id="GO:0035556">
    <property type="term" value="P:intracellular signal transduction"/>
    <property type="evidence" value="ECO:0007669"/>
    <property type="project" value="TreeGrafter"/>
</dbReference>
<evidence type="ECO:0000256" key="8">
    <source>
        <dbReference type="ARBA" id="ARBA00048679"/>
    </source>
</evidence>
<sequence>MTVKHCLSGYEIHMKKLGEGGFGVVRLGIHQLTGQKVAIKIVDKRKLTKDLHRIKNEVSAMKNLCHPNIVQLLQYEENDQYIYLIMEYCSGGELFDHLLSKHRLHETECKRIFISLINILNYIHSKGIAHRDIKPENILFDDQMNIKLIDFGLCACRDTNPFGSLDCLATACGSPAYVAPELLKGSSYSGPPVDVWSTGVLLYVLFTGQLPFDSENLAKLYNTIKEGNYVIPAHLNSDVKDLLKRMLCVDPKKRITVDEIMKHKWLANDKLARKFFNLHHSNQIDQNDEFIDEKILLKCSVKFPSLDINNLRKMINENLDYHRSTYLLIRQKPELYPDFDRSLYEKSNRRRSRSFNNIDNQYHQMLPELKKIANAVTAATAAAVDDNNRSERPISTPKKTINSLKKSQPQQPQPVPATENVQRFGGLRTTATPTATVRRTPVNRNLFNQDGGLVIKKTSAKPLDLKESSIRNTVTPVKIIKISATEKQKSKNDNNNNNKENTTPQKTTAIAATPKKTLIKWLKEIASPRPTNLPKRISSANVRSLKNIFITGFFDPDKCRNRMLQLFNDRQINCQEKNYTIRCVMSARNIILVACELEIFICFDDNQRIVIQHKRIRGASWDYFKLMTDLQLQLNQ</sequence>
<dbReference type="KEGG" id="dpte:113793083"/>
<keyword evidence="12" id="KW-1185">Reference proteome</keyword>
<evidence type="ECO:0000313" key="12">
    <source>
        <dbReference type="Proteomes" id="UP000515146"/>
    </source>
</evidence>
<keyword evidence="2" id="KW-0723">Serine/threonine-protein kinase</keyword>
<dbReference type="SMART" id="SM00220">
    <property type="entry name" value="S_TKc"/>
    <property type="match status" value="1"/>
</dbReference>
<evidence type="ECO:0000259" key="11">
    <source>
        <dbReference type="PROSITE" id="PS50011"/>
    </source>
</evidence>
<dbReference type="PANTHER" id="PTHR24346">
    <property type="entry name" value="MAP/MICROTUBULE AFFINITY-REGULATING KINASE"/>
    <property type="match status" value="1"/>
</dbReference>
<dbReference type="PROSITE" id="PS00108">
    <property type="entry name" value="PROTEIN_KINASE_ST"/>
    <property type="match status" value="1"/>
</dbReference>
<keyword evidence="5" id="KW-0418">Kinase</keyword>
<gene>
    <name evidence="13" type="primary">LOC113793083</name>
</gene>
<evidence type="ECO:0000256" key="6">
    <source>
        <dbReference type="ARBA" id="ARBA00022840"/>
    </source>
</evidence>
<comment type="catalytic activity">
    <reaction evidence="8">
        <text>L-seryl-[protein] + ATP = O-phospho-L-seryl-[protein] + ADP + H(+)</text>
        <dbReference type="Rhea" id="RHEA:17989"/>
        <dbReference type="Rhea" id="RHEA-COMP:9863"/>
        <dbReference type="Rhea" id="RHEA-COMP:11604"/>
        <dbReference type="ChEBI" id="CHEBI:15378"/>
        <dbReference type="ChEBI" id="CHEBI:29999"/>
        <dbReference type="ChEBI" id="CHEBI:30616"/>
        <dbReference type="ChEBI" id="CHEBI:83421"/>
        <dbReference type="ChEBI" id="CHEBI:456216"/>
        <dbReference type="EC" id="2.7.11.1"/>
    </reaction>
</comment>
<dbReference type="PANTHER" id="PTHR24346:SF30">
    <property type="entry name" value="MATERNAL EMBRYONIC LEUCINE ZIPPER KINASE"/>
    <property type="match status" value="1"/>
</dbReference>
<dbReference type="EC" id="2.7.11.1" evidence="1"/>
<dbReference type="OMA" id="SWDYFKL"/>
<evidence type="ECO:0000256" key="4">
    <source>
        <dbReference type="ARBA" id="ARBA00022741"/>
    </source>
</evidence>
<dbReference type="GO" id="GO:0005524">
    <property type="term" value="F:ATP binding"/>
    <property type="evidence" value="ECO:0007669"/>
    <property type="project" value="UniProtKB-UniRule"/>
</dbReference>
<evidence type="ECO:0000256" key="9">
    <source>
        <dbReference type="PROSITE-ProRule" id="PRU10141"/>
    </source>
</evidence>
<dbReference type="Gene3D" id="3.30.310.80">
    <property type="entry name" value="Kinase associated domain 1, KA1"/>
    <property type="match status" value="1"/>
</dbReference>
<dbReference type="GO" id="GO:0005737">
    <property type="term" value="C:cytoplasm"/>
    <property type="evidence" value="ECO:0007669"/>
    <property type="project" value="TreeGrafter"/>
</dbReference>
<dbReference type="InterPro" id="IPR000719">
    <property type="entry name" value="Prot_kinase_dom"/>
</dbReference>
<dbReference type="PROSITE" id="PS50011">
    <property type="entry name" value="PROTEIN_KINASE_DOM"/>
    <property type="match status" value="1"/>
</dbReference>